<dbReference type="EMBL" id="CP036289">
    <property type="protein sequence ID" value="QDU73839.1"/>
    <property type="molecule type" value="Genomic_DNA"/>
</dbReference>
<dbReference type="InterPro" id="IPR012545">
    <property type="entry name" value="DUF1697"/>
</dbReference>
<gene>
    <name evidence="1" type="ORF">Pan97_08390</name>
</gene>
<evidence type="ECO:0000313" key="2">
    <source>
        <dbReference type="Proteomes" id="UP000318626"/>
    </source>
</evidence>
<dbReference type="OrthoDB" id="9806494at2"/>
<dbReference type="Gene3D" id="3.30.70.1280">
    <property type="entry name" value="SP0830-like domains"/>
    <property type="match status" value="1"/>
</dbReference>
<reference evidence="2" key="1">
    <citation type="submission" date="2019-02" db="EMBL/GenBank/DDBJ databases">
        <title>Deep-cultivation of Planctomycetes and their phenomic and genomic characterization uncovers novel biology.</title>
        <authorList>
            <person name="Wiegand S."/>
            <person name="Jogler M."/>
            <person name="Boedeker C."/>
            <person name="Pinto D."/>
            <person name="Vollmers J."/>
            <person name="Rivas-Marin E."/>
            <person name="Kohn T."/>
            <person name="Peeters S.H."/>
            <person name="Heuer A."/>
            <person name="Rast P."/>
            <person name="Oberbeckmann S."/>
            <person name="Bunk B."/>
            <person name="Jeske O."/>
            <person name="Meyerdierks A."/>
            <person name="Storesund J.E."/>
            <person name="Kallscheuer N."/>
            <person name="Luecker S."/>
            <person name="Lage O.M."/>
            <person name="Pohl T."/>
            <person name="Merkel B.J."/>
            <person name="Hornburger P."/>
            <person name="Mueller R.-W."/>
            <person name="Bruemmer F."/>
            <person name="Labrenz M."/>
            <person name="Spormann A.M."/>
            <person name="Op den Camp H."/>
            <person name="Overmann J."/>
            <person name="Amann R."/>
            <person name="Jetten M.S.M."/>
            <person name="Mascher T."/>
            <person name="Medema M.H."/>
            <person name="Devos D.P."/>
            <person name="Kaster A.-K."/>
            <person name="Ovreas L."/>
            <person name="Rohde M."/>
            <person name="Galperin M.Y."/>
            <person name="Jogler C."/>
        </authorList>
    </citation>
    <scope>NUCLEOTIDE SEQUENCE [LARGE SCALE GENOMIC DNA]</scope>
    <source>
        <strain evidence="2">Pan97</strain>
    </source>
</reference>
<dbReference type="SUPFAM" id="SSF160379">
    <property type="entry name" value="SP0830-like"/>
    <property type="match status" value="1"/>
</dbReference>
<keyword evidence="2" id="KW-1185">Reference proteome</keyword>
<evidence type="ECO:0008006" key="3">
    <source>
        <dbReference type="Google" id="ProtNLM"/>
    </source>
</evidence>
<dbReference type="AlphaFoldDB" id="A0A518C3N5"/>
<dbReference type="RefSeq" id="WP_144970868.1">
    <property type="nucleotide sequence ID" value="NZ_CP036289.1"/>
</dbReference>
<dbReference type="Pfam" id="PF08002">
    <property type="entry name" value="DUF1697"/>
    <property type="match status" value="1"/>
</dbReference>
<proteinExistence type="predicted"/>
<dbReference type="PANTHER" id="PTHR36439">
    <property type="entry name" value="BLL4334 PROTEIN"/>
    <property type="match status" value="1"/>
</dbReference>
<dbReference type="Proteomes" id="UP000318626">
    <property type="component" value="Chromosome"/>
</dbReference>
<organism evidence="1 2">
    <name type="scientific">Bremerella volcania</name>
    <dbReference type="NCBI Taxonomy" id="2527984"/>
    <lineage>
        <taxon>Bacteria</taxon>
        <taxon>Pseudomonadati</taxon>
        <taxon>Planctomycetota</taxon>
        <taxon>Planctomycetia</taxon>
        <taxon>Pirellulales</taxon>
        <taxon>Pirellulaceae</taxon>
        <taxon>Bremerella</taxon>
    </lineage>
</organism>
<name>A0A518C3N5_9BACT</name>
<protein>
    <recommendedName>
        <fullName evidence="3">DUF1697 domain-containing protein</fullName>
    </recommendedName>
</protein>
<dbReference type="PIRSF" id="PIRSF008502">
    <property type="entry name" value="UCP008502"/>
    <property type="match status" value="1"/>
</dbReference>
<sequence>MANLNQYVAFLRGMNLGKRRLSMDRLRGLLIELDYQQVETYIASGNVVFWVPKTAEAKLAASISQHLESSLGYPVDTFVRSAAEVRAVAEREVFPRQNEPDWNVHVSFFAKKLPPKMVRNLEAIQTDTDAFRVIDRELFWLRKGRMSDSQVWDLSAMKALKLPTHTMRNMNTIRKLTIKHLAN</sequence>
<evidence type="ECO:0000313" key="1">
    <source>
        <dbReference type="EMBL" id="QDU73839.1"/>
    </source>
</evidence>
<dbReference type="PANTHER" id="PTHR36439:SF1">
    <property type="entry name" value="DUF1697 DOMAIN-CONTAINING PROTEIN"/>
    <property type="match status" value="1"/>
</dbReference>
<dbReference type="KEGG" id="bvo:Pan97_08390"/>
<accession>A0A518C3N5</accession>